<keyword evidence="3 4" id="KW-0443">Lipid metabolism</keyword>
<dbReference type="InterPro" id="IPR050301">
    <property type="entry name" value="NTE"/>
</dbReference>
<feature type="domain" description="PNPLA" evidence="6">
    <location>
        <begin position="235"/>
        <end position="438"/>
    </location>
</feature>
<feature type="short sequence motif" description="GXSXG" evidence="4">
    <location>
        <begin position="266"/>
        <end position="270"/>
    </location>
</feature>
<dbReference type="InterPro" id="IPR016035">
    <property type="entry name" value="Acyl_Trfase/lysoPLipase"/>
</dbReference>
<evidence type="ECO:0000256" key="1">
    <source>
        <dbReference type="ARBA" id="ARBA00022801"/>
    </source>
</evidence>
<feature type="region of interest" description="Disordered" evidence="5">
    <location>
        <begin position="767"/>
        <end position="804"/>
    </location>
</feature>
<dbReference type="InterPro" id="IPR002641">
    <property type="entry name" value="PNPLA_dom"/>
</dbReference>
<dbReference type="SUPFAM" id="SSF52151">
    <property type="entry name" value="FabD/lysophospholipase-like"/>
    <property type="match status" value="1"/>
</dbReference>
<accession>A0AB38ZLS0</accession>
<protein>
    <submittedName>
        <fullName evidence="7">Sugar-dependent 1</fullName>
    </submittedName>
</protein>
<dbReference type="GO" id="GO:0016042">
    <property type="term" value="P:lipid catabolic process"/>
    <property type="evidence" value="ECO:0007669"/>
    <property type="project" value="UniProtKB-UniRule"/>
</dbReference>
<dbReference type="CDD" id="cd07231">
    <property type="entry name" value="Pat_SDP1-like"/>
    <property type="match status" value="1"/>
</dbReference>
<comment type="caution">
    <text evidence="4">Lacks conserved residue(s) required for the propagation of feature annotation.</text>
</comment>
<dbReference type="GO" id="GO:0004806">
    <property type="term" value="F:triacylglycerol lipase activity"/>
    <property type="evidence" value="ECO:0007669"/>
    <property type="project" value="InterPro"/>
</dbReference>
<feature type="active site" description="Proton acceptor" evidence="4">
    <location>
        <position position="425"/>
    </location>
</feature>
<dbReference type="PROSITE" id="PS51635">
    <property type="entry name" value="PNPLA"/>
    <property type="match status" value="1"/>
</dbReference>
<dbReference type="EMBL" id="OR269981">
    <property type="protein sequence ID" value="XAM95722.1"/>
    <property type="molecule type" value="mRNA"/>
</dbReference>
<sequence>MDHISNEASVDRFPIGPSDILGKTIAFRVLFCKSMSHLRYQIFQLLLGFLYKFKGVLKLKPFLSWFHPRNPQGILAMMTIVALLLKRYTNVKVRAEMAYRRKFWRNMMRSALTYDEWAHGAMMLDKLTPKMNESDLYDVELVRNKLQELRHRRQEGSLRDIMFCMRADLVRNLGNMCNPELHKGRLQVPKLIKEYLDEVSTQLRMVCESDSEELSLEEKHAFMHETRHAFGRTALLLSGGASLGAFHVGVVKTLVKHRLLPRIVAGSSVGSIMCAIVATRPWPELQSFFEDSLHSLQFFDQMGGIFAVVKRVAMRGAVHEIRQLQMLLRHLTNNLTFQEAYDMTGRVLGITVCSPRKHEPPRCLNYLTSPHVVIWSAVTASCAFPGLFEAQELMAKNRSGDIVPYHPPFNLGPEEGSTPSRRWRDGSLEIDLPMMQLKELFNVNHFIVSQANPHIAPLLRLKEFVRTYGGNFAAKLAHLVVMEVKHRCNQVLELGFPLGGLAKLFAQEWEGDVTIVMPATVSQYLKIIQNPSLGELQKAANQGRRCSWEKLSAIKANCEIELALDEAVAKVNHLRRLKRFSERTAASASHGLSSTVRFSASRRIPSWNCMARENSASSLEDLTDAASSLHQAIGSDSENVESISWTRSGGPLMRTASANMFVDFLQNLEVVDTELNRGVVAHASPRDIQYHSFRLTGPERNSESEQKEIDNRVANGSSIVLTEGDLLQTEKIHNGIVFNVVKKEALKPSDRCLDFGNYNNQVVECDQIDSPGKEMDTASSDSDYENAESTPALSLDQNTVDSIS</sequence>
<keyword evidence="2 4" id="KW-0442">Lipid degradation</keyword>
<dbReference type="Gene3D" id="3.40.1090.10">
    <property type="entry name" value="Cytosolic phospholipase A2 catalytic domain"/>
    <property type="match status" value="2"/>
</dbReference>
<feature type="active site" description="Nucleophile" evidence="4">
    <location>
        <position position="268"/>
    </location>
</feature>
<dbReference type="Pfam" id="PF01734">
    <property type="entry name" value="Patatin"/>
    <property type="match status" value="1"/>
</dbReference>
<feature type="compositionally biased region" description="Polar residues" evidence="5">
    <location>
        <begin position="777"/>
        <end position="804"/>
    </location>
</feature>
<organism evidence="7">
    <name type="scientific">Trifolium repens</name>
    <name type="common">Creeping white clover</name>
    <dbReference type="NCBI Taxonomy" id="3899"/>
    <lineage>
        <taxon>Eukaryota</taxon>
        <taxon>Viridiplantae</taxon>
        <taxon>Streptophyta</taxon>
        <taxon>Embryophyta</taxon>
        <taxon>Tracheophyta</taxon>
        <taxon>Spermatophyta</taxon>
        <taxon>Magnoliopsida</taxon>
        <taxon>eudicotyledons</taxon>
        <taxon>Gunneridae</taxon>
        <taxon>Pentapetalae</taxon>
        <taxon>rosids</taxon>
        <taxon>fabids</taxon>
        <taxon>Fabales</taxon>
        <taxon>Fabaceae</taxon>
        <taxon>Papilionoideae</taxon>
        <taxon>50 kb inversion clade</taxon>
        <taxon>NPAAA clade</taxon>
        <taxon>Hologalegina</taxon>
        <taxon>IRL clade</taxon>
        <taxon>Trifolieae</taxon>
        <taxon>Trifolium</taxon>
    </lineage>
</organism>
<dbReference type="Pfam" id="PF11815">
    <property type="entry name" value="DUF3336"/>
    <property type="match status" value="1"/>
</dbReference>
<evidence type="ECO:0000256" key="4">
    <source>
        <dbReference type="PROSITE-ProRule" id="PRU01161"/>
    </source>
</evidence>
<reference evidence="7" key="1">
    <citation type="submission" date="2023-07" db="EMBL/GenBank/DDBJ databases">
        <authorList>
            <person name="Long L."/>
        </authorList>
    </citation>
    <scope>NUCLEOTIDE SEQUENCE</scope>
</reference>
<evidence type="ECO:0000256" key="3">
    <source>
        <dbReference type="ARBA" id="ARBA00023098"/>
    </source>
</evidence>
<name>A0AB38ZLS0_TRIRP</name>
<evidence type="ECO:0000313" key="7">
    <source>
        <dbReference type="EMBL" id="XAM95722.1"/>
    </source>
</evidence>
<dbReference type="AlphaFoldDB" id="A0AB38ZLS0"/>
<dbReference type="InterPro" id="IPR021771">
    <property type="entry name" value="Triacylglycerol_lipase_N"/>
</dbReference>
<keyword evidence="1 4" id="KW-0378">Hydrolase</keyword>
<evidence type="ECO:0000259" key="6">
    <source>
        <dbReference type="PROSITE" id="PS51635"/>
    </source>
</evidence>
<dbReference type="PANTHER" id="PTHR14226:SF10">
    <property type="entry name" value="TRIACYLGLYCEROL LIPASE 4-RELATED"/>
    <property type="match status" value="1"/>
</dbReference>
<evidence type="ECO:0000256" key="2">
    <source>
        <dbReference type="ARBA" id="ARBA00022963"/>
    </source>
</evidence>
<dbReference type="PANTHER" id="PTHR14226">
    <property type="entry name" value="NEUROPATHY TARGET ESTERASE/SWISS CHEESE D.MELANOGASTER"/>
    <property type="match status" value="1"/>
</dbReference>
<evidence type="ECO:0000256" key="5">
    <source>
        <dbReference type="SAM" id="MobiDB-lite"/>
    </source>
</evidence>
<proteinExistence type="evidence at transcript level"/>